<protein>
    <recommendedName>
        <fullName evidence="3">Rha family transcriptional regulator</fullName>
    </recommendedName>
</protein>
<dbReference type="AlphaFoldDB" id="A0A098M526"/>
<reference evidence="1 2" key="1">
    <citation type="submission" date="2014-08" db="EMBL/GenBank/DDBJ databases">
        <authorList>
            <person name="den Bakker H.C."/>
        </authorList>
    </citation>
    <scope>NUCLEOTIDE SEQUENCE [LARGE SCALE GENOMIC DNA]</scope>
    <source>
        <strain evidence="1 2">DSM 18334</strain>
    </source>
</reference>
<sequence length="62" mass="7083">MNQLTILNQNGQLLVDSRDVAEMTDVRHGHLLAKIDGYIKALLTEPNFRLSDFFIESSYQDS</sequence>
<evidence type="ECO:0000313" key="2">
    <source>
        <dbReference type="Proteomes" id="UP000029734"/>
    </source>
</evidence>
<comment type="caution">
    <text evidence="1">The sequence shown here is derived from an EMBL/GenBank/DDBJ whole genome shotgun (WGS) entry which is preliminary data.</text>
</comment>
<gene>
    <name evidence="1" type="ORF">PWYN_18245</name>
</gene>
<evidence type="ECO:0000313" key="1">
    <source>
        <dbReference type="EMBL" id="KGE16647.1"/>
    </source>
</evidence>
<dbReference type="RefSeq" id="WP_036654729.1">
    <property type="nucleotide sequence ID" value="NZ_JQCR01000003.1"/>
</dbReference>
<name>A0A098M526_9BACL</name>
<keyword evidence="2" id="KW-1185">Reference proteome</keyword>
<evidence type="ECO:0008006" key="3">
    <source>
        <dbReference type="Google" id="ProtNLM"/>
    </source>
</evidence>
<dbReference type="STRING" id="268407.PWYN_18245"/>
<dbReference type="eggNOG" id="COG3646">
    <property type="taxonomic scope" value="Bacteria"/>
</dbReference>
<dbReference type="Proteomes" id="UP000029734">
    <property type="component" value="Unassembled WGS sequence"/>
</dbReference>
<accession>A0A098M526</accession>
<organism evidence="1 2">
    <name type="scientific">Paenibacillus wynnii</name>
    <dbReference type="NCBI Taxonomy" id="268407"/>
    <lineage>
        <taxon>Bacteria</taxon>
        <taxon>Bacillati</taxon>
        <taxon>Bacillota</taxon>
        <taxon>Bacilli</taxon>
        <taxon>Bacillales</taxon>
        <taxon>Paenibacillaceae</taxon>
        <taxon>Paenibacillus</taxon>
    </lineage>
</organism>
<dbReference type="EMBL" id="JQCR01000003">
    <property type="protein sequence ID" value="KGE16647.1"/>
    <property type="molecule type" value="Genomic_DNA"/>
</dbReference>
<proteinExistence type="predicted"/>
<reference evidence="1 2" key="2">
    <citation type="submission" date="2014-10" db="EMBL/GenBank/DDBJ databases">
        <title>Comparative genomics of the Paenibacillus odorifer group.</title>
        <authorList>
            <person name="Tsai Y.-C."/>
            <person name="Martin N."/>
            <person name="Korlach J."/>
            <person name="Wiedmann M."/>
        </authorList>
    </citation>
    <scope>NUCLEOTIDE SEQUENCE [LARGE SCALE GENOMIC DNA]</scope>
    <source>
        <strain evidence="1 2">DSM 18334</strain>
    </source>
</reference>